<dbReference type="InterPro" id="IPR004360">
    <property type="entry name" value="Glyas_Fos-R_dOase_dom"/>
</dbReference>
<sequence length="126" mass="13282">MYSHNMVGANDLDAAKKFYDATFQALGGKPAIQDDKGRLIYMHNGGLFLVTPPIDGEPATAGNGCTIGFAVTGPEQADAWHAAGVAAGGKAIEDPPGVREGNGMKMYLAYLRDPTGNKVCVMHRMV</sequence>
<evidence type="ECO:0000259" key="1">
    <source>
        <dbReference type="PROSITE" id="PS51819"/>
    </source>
</evidence>
<keyword evidence="3" id="KW-1185">Reference proteome</keyword>
<organism evidence="2 3">
    <name type="scientific">Sphingopyxis witflariensis</name>
    <dbReference type="NCBI Taxonomy" id="173675"/>
    <lineage>
        <taxon>Bacteria</taxon>
        <taxon>Pseudomonadati</taxon>
        <taxon>Pseudomonadota</taxon>
        <taxon>Alphaproteobacteria</taxon>
        <taxon>Sphingomonadales</taxon>
        <taxon>Sphingomonadaceae</taxon>
        <taxon>Sphingopyxis</taxon>
    </lineage>
</organism>
<gene>
    <name evidence="2" type="ORF">CDQ91_14695</name>
</gene>
<dbReference type="EMBL" id="NISJ01000008">
    <property type="protein sequence ID" value="OWQ95160.1"/>
    <property type="molecule type" value="Genomic_DNA"/>
</dbReference>
<dbReference type="PROSITE" id="PS51819">
    <property type="entry name" value="VOC"/>
    <property type="match status" value="1"/>
</dbReference>
<dbReference type="InterPro" id="IPR029068">
    <property type="entry name" value="Glyas_Bleomycin-R_OHBP_Dase"/>
</dbReference>
<dbReference type="Pfam" id="PF00903">
    <property type="entry name" value="Glyoxalase"/>
    <property type="match status" value="1"/>
</dbReference>
<dbReference type="Gene3D" id="3.10.180.10">
    <property type="entry name" value="2,3-Dihydroxybiphenyl 1,2-Dioxygenase, domain 1"/>
    <property type="match status" value="1"/>
</dbReference>
<feature type="domain" description="VOC" evidence="1">
    <location>
        <begin position="1"/>
        <end position="124"/>
    </location>
</feature>
<dbReference type="RefSeq" id="WP_088473489.1">
    <property type="nucleotide sequence ID" value="NZ_NISJ01000008.1"/>
</dbReference>
<reference evidence="2 3" key="1">
    <citation type="journal article" date="2002" name="Int. J. Syst. Evol. Microbiol.">
        <title>Sphingopyxis witflariensis sp. nov., isolated from activated sludge.</title>
        <authorList>
            <person name="Kampfer P."/>
            <person name="Witzenberger R."/>
            <person name="Denner E.B."/>
            <person name="Busse H.J."/>
            <person name="Neef A."/>
        </authorList>
    </citation>
    <scope>NUCLEOTIDE SEQUENCE [LARGE SCALE GENOMIC DNA]</scope>
    <source>
        <strain evidence="2 3">DSM 14551</strain>
    </source>
</reference>
<protein>
    <submittedName>
        <fullName evidence="2">Glyoxalase</fullName>
    </submittedName>
</protein>
<comment type="caution">
    <text evidence="2">The sequence shown here is derived from an EMBL/GenBank/DDBJ whole genome shotgun (WGS) entry which is preliminary data.</text>
</comment>
<accession>A0A2D0AN23</accession>
<dbReference type="AlphaFoldDB" id="A0A2D0AN23"/>
<dbReference type="InterPro" id="IPR037523">
    <property type="entry name" value="VOC_core"/>
</dbReference>
<dbReference type="PANTHER" id="PTHR35006:SF1">
    <property type="entry name" value="BLL2941 PROTEIN"/>
    <property type="match status" value="1"/>
</dbReference>
<evidence type="ECO:0000313" key="3">
    <source>
        <dbReference type="Proteomes" id="UP000197097"/>
    </source>
</evidence>
<proteinExistence type="predicted"/>
<name>A0A2D0AN23_9SPHN</name>
<dbReference type="Proteomes" id="UP000197097">
    <property type="component" value="Unassembled WGS sequence"/>
</dbReference>
<dbReference type="PANTHER" id="PTHR35006">
    <property type="entry name" value="GLYOXALASE FAMILY PROTEIN (AFU_ORTHOLOGUE AFUA_5G14830)"/>
    <property type="match status" value="1"/>
</dbReference>
<dbReference type="SUPFAM" id="SSF54593">
    <property type="entry name" value="Glyoxalase/Bleomycin resistance protein/Dihydroxybiphenyl dioxygenase"/>
    <property type="match status" value="1"/>
</dbReference>
<dbReference type="OrthoDB" id="9807407at2"/>
<evidence type="ECO:0000313" key="2">
    <source>
        <dbReference type="EMBL" id="OWQ95160.1"/>
    </source>
</evidence>